<sequence length="98" mass="10747">MKTIIKPVLLCSLLAGIAAPIATVTAETVAMPSASNSDVRKVSMPERGMSKQQVEAMFGEPDSRHGPTGKPAIYYWEYADFTVYFEANYVIHAVSKHK</sequence>
<feature type="signal peptide" evidence="1">
    <location>
        <begin position="1"/>
        <end position="26"/>
    </location>
</feature>
<feature type="chain" id="PRO_5043386952" description="Lipoprotein SmpA/OmlA domain-containing protein" evidence="1">
    <location>
        <begin position="27"/>
        <end position="98"/>
    </location>
</feature>
<accession>A0AAW7X8S2</accession>
<organism evidence="2 3">
    <name type="scientific">Saccharophagus degradans</name>
    <dbReference type="NCBI Taxonomy" id="86304"/>
    <lineage>
        <taxon>Bacteria</taxon>
        <taxon>Pseudomonadati</taxon>
        <taxon>Pseudomonadota</taxon>
        <taxon>Gammaproteobacteria</taxon>
        <taxon>Cellvibrionales</taxon>
        <taxon>Cellvibrionaceae</taxon>
        <taxon>Saccharophagus</taxon>
    </lineage>
</organism>
<reference evidence="2" key="1">
    <citation type="submission" date="2023-07" db="EMBL/GenBank/DDBJ databases">
        <title>Genome content predicts the carbon catabolic preferences of heterotrophic bacteria.</title>
        <authorList>
            <person name="Gralka M."/>
        </authorList>
    </citation>
    <scope>NUCLEOTIDE SEQUENCE</scope>
    <source>
        <strain evidence="2">I3M17_2</strain>
    </source>
</reference>
<dbReference type="EMBL" id="JAUOPB010000013">
    <property type="protein sequence ID" value="MDO6424116.1"/>
    <property type="molecule type" value="Genomic_DNA"/>
</dbReference>
<keyword evidence="1" id="KW-0732">Signal</keyword>
<dbReference type="RefSeq" id="WP_280945288.1">
    <property type="nucleotide sequence ID" value="NZ_CP123764.1"/>
</dbReference>
<dbReference type="Proteomes" id="UP001169760">
    <property type="component" value="Unassembled WGS sequence"/>
</dbReference>
<proteinExistence type="predicted"/>
<dbReference type="AlphaFoldDB" id="A0AAW7X8S2"/>
<gene>
    <name evidence="2" type="ORF">Q4521_16645</name>
</gene>
<protein>
    <recommendedName>
        <fullName evidence="4">Lipoprotein SmpA/OmlA domain-containing protein</fullName>
    </recommendedName>
</protein>
<name>A0AAW7X8S2_9GAMM</name>
<evidence type="ECO:0008006" key="4">
    <source>
        <dbReference type="Google" id="ProtNLM"/>
    </source>
</evidence>
<evidence type="ECO:0000313" key="3">
    <source>
        <dbReference type="Proteomes" id="UP001169760"/>
    </source>
</evidence>
<evidence type="ECO:0000313" key="2">
    <source>
        <dbReference type="EMBL" id="MDO6424116.1"/>
    </source>
</evidence>
<evidence type="ECO:0000256" key="1">
    <source>
        <dbReference type="SAM" id="SignalP"/>
    </source>
</evidence>
<comment type="caution">
    <text evidence="2">The sequence shown here is derived from an EMBL/GenBank/DDBJ whole genome shotgun (WGS) entry which is preliminary data.</text>
</comment>